<comment type="caution">
    <text evidence="9">The sequence shown here is derived from an EMBL/GenBank/DDBJ whole genome shotgun (WGS) entry which is preliminary data.</text>
</comment>
<dbReference type="Pfam" id="PF04347">
    <property type="entry name" value="FliO"/>
    <property type="match status" value="1"/>
</dbReference>
<evidence type="ECO:0000256" key="4">
    <source>
        <dbReference type="ARBA" id="ARBA00023136"/>
    </source>
</evidence>
<dbReference type="OrthoDB" id="6897726at2"/>
<evidence type="ECO:0000256" key="5">
    <source>
        <dbReference type="ARBA" id="ARBA00023143"/>
    </source>
</evidence>
<feature type="region of interest" description="Disordered" evidence="8">
    <location>
        <begin position="122"/>
        <end position="169"/>
    </location>
</feature>
<reference evidence="9 10" key="2">
    <citation type="journal article" date="2013" name="PLoS ONE">
        <title>INDIGO - INtegrated Data Warehouse of MIcrobial GenOmes with Examples from the Red Sea Extremophiles.</title>
        <authorList>
            <person name="Alam I."/>
            <person name="Antunes A."/>
            <person name="Kamau A.A."/>
            <person name="Ba Alawi W."/>
            <person name="Kalkatawi M."/>
            <person name="Stingl U."/>
            <person name="Bajic V.B."/>
        </authorList>
    </citation>
    <scope>NUCLEOTIDE SEQUENCE [LARGE SCALE GENOMIC DNA]</scope>
    <source>
        <strain evidence="9 10">E1L3A</strain>
    </source>
</reference>
<dbReference type="GO" id="GO:0044781">
    <property type="term" value="P:bacterial-type flagellum organization"/>
    <property type="evidence" value="ECO:0007669"/>
    <property type="project" value="UniProtKB-UniRule"/>
</dbReference>
<dbReference type="PANTHER" id="PTHR38766">
    <property type="entry name" value="FLAGELLAR PROTEIN FLIO"/>
    <property type="match status" value="1"/>
</dbReference>
<comment type="similarity">
    <text evidence="6 7">Belongs to the FliO/MopB family.</text>
</comment>
<gene>
    <name evidence="9" type="primary">fliO</name>
    <name evidence="9" type="ORF">SSPSH_003385</name>
</gene>
<keyword evidence="1 7" id="KW-1003">Cell membrane</keyword>
<evidence type="ECO:0000256" key="1">
    <source>
        <dbReference type="ARBA" id="ARBA00022475"/>
    </source>
</evidence>
<keyword evidence="2 7" id="KW-0812">Transmembrane</keyword>
<dbReference type="Proteomes" id="UP000006242">
    <property type="component" value="Unassembled WGS sequence"/>
</dbReference>
<proteinExistence type="inferred from homology"/>
<keyword evidence="9" id="KW-0282">Flagellum</keyword>
<keyword evidence="9" id="KW-0969">Cilium</keyword>
<evidence type="ECO:0000256" key="2">
    <source>
        <dbReference type="ARBA" id="ARBA00022692"/>
    </source>
</evidence>
<feature type="transmembrane region" description="Helical" evidence="7">
    <location>
        <begin position="52"/>
        <end position="73"/>
    </location>
</feature>
<reference evidence="9 10" key="1">
    <citation type="journal article" date="2011" name="J. Bacteriol.">
        <title>Genome sequence of Salinisphaera shabanensis, a gammaproteobacterium from the harsh, variable environment of the brine-seawater interface of the Shaban Deep in the Red Sea.</title>
        <authorList>
            <person name="Antunes A."/>
            <person name="Alam I."/>
            <person name="Bajic V.B."/>
            <person name="Stingl U."/>
        </authorList>
    </citation>
    <scope>NUCLEOTIDE SEQUENCE [LARGE SCALE GENOMIC DNA]</scope>
    <source>
        <strain evidence="9 10">E1L3A</strain>
    </source>
</reference>
<keyword evidence="4 7" id="KW-0472">Membrane</keyword>
<dbReference type="NCBIfam" id="TIGR03500">
    <property type="entry name" value="FliO_TIGR"/>
    <property type="match status" value="1"/>
</dbReference>
<keyword evidence="3 7" id="KW-1133">Transmembrane helix</keyword>
<protein>
    <recommendedName>
        <fullName evidence="7">Flagellar protein</fullName>
    </recommendedName>
</protein>
<sequence>MNEDEAQQTMNAAQDAPRTGSADWLHGRAQTGADTPSVAVPKANGSLGMESIGRTSLGLIVVIALIFACSALLKRFGPYRKRGGRSLDIIASQSLGPRERVVVIEVEDTWLVLGVAPNSVNTLHTMPAGERDQPEQTRRDKRSNPSFGEALSENLRRAGARFTRNDRGR</sequence>
<dbReference type="EMBL" id="AFNV02000028">
    <property type="protein sequence ID" value="ERJ17798.1"/>
    <property type="molecule type" value="Genomic_DNA"/>
</dbReference>
<dbReference type="GO" id="GO:0009425">
    <property type="term" value="C:bacterial-type flagellum basal body"/>
    <property type="evidence" value="ECO:0007669"/>
    <property type="project" value="UniProtKB-SubCell"/>
</dbReference>
<dbReference type="AlphaFoldDB" id="U2FTS9"/>
<feature type="compositionally biased region" description="Basic and acidic residues" evidence="8">
    <location>
        <begin position="129"/>
        <end position="138"/>
    </location>
</feature>
<evidence type="ECO:0000256" key="7">
    <source>
        <dbReference type="RuleBase" id="RU362064"/>
    </source>
</evidence>
<dbReference type="eggNOG" id="COG3190">
    <property type="taxonomic scope" value="Bacteria"/>
</dbReference>
<dbReference type="PANTHER" id="PTHR38766:SF1">
    <property type="entry name" value="FLAGELLAR PROTEIN FLIO"/>
    <property type="match status" value="1"/>
</dbReference>
<keyword evidence="5 7" id="KW-0975">Bacterial flagellum</keyword>
<keyword evidence="10" id="KW-1185">Reference proteome</keyword>
<comment type="subcellular location">
    <subcellularLocation>
        <location evidence="7">Cell membrane</location>
    </subcellularLocation>
    <subcellularLocation>
        <location evidence="7">Bacterial flagellum basal body</location>
    </subcellularLocation>
</comment>
<organism evidence="9 10">
    <name type="scientific">Salinisphaera shabanensis E1L3A</name>
    <dbReference type="NCBI Taxonomy" id="1033802"/>
    <lineage>
        <taxon>Bacteria</taxon>
        <taxon>Pseudomonadati</taxon>
        <taxon>Pseudomonadota</taxon>
        <taxon>Gammaproteobacteria</taxon>
        <taxon>Salinisphaerales</taxon>
        <taxon>Salinisphaeraceae</taxon>
        <taxon>Salinisphaera</taxon>
    </lineage>
</organism>
<dbReference type="InterPro" id="IPR022781">
    <property type="entry name" value="Flagellar_biosynth_FliO"/>
</dbReference>
<name>U2FTS9_9GAMM</name>
<feature type="region of interest" description="Disordered" evidence="8">
    <location>
        <begin position="1"/>
        <end position="37"/>
    </location>
</feature>
<dbReference type="InterPro" id="IPR052205">
    <property type="entry name" value="FliO/MopB"/>
</dbReference>
<evidence type="ECO:0000256" key="8">
    <source>
        <dbReference type="SAM" id="MobiDB-lite"/>
    </source>
</evidence>
<evidence type="ECO:0000313" key="9">
    <source>
        <dbReference type="EMBL" id="ERJ17798.1"/>
    </source>
</evidence>
<dbReference type="STRING" id="1033802.SSPSH_003385"/>
<evidence type="ECO:0000256" key="6">
    <source>
        <dbReference type="ARBA" id="ARBA00037937"/>
    </source>
</evidence>
<dbReference type="RefSeq" id="WP_006914597.1">
    <property type="nucleotide sequence ID" value="NZ_AFNV02000028.1"/>
</dbReference>
<evidence type="ECO:0000313" key="10">
    <source>
        <dbReference type="Proteomes" id="UP000006242"/>
    </source>
</evidence>
<accession>U2FTS9</accession>
<evidence type="ECO:0000256" key="3">
    <source>
        <dbReference type="ARBA" id="ARBA00022989"/>
    </source>
</evidence>
<keyword evidence="9" id="KW-0966">Cell projection</keyword>
<dbReference type="GO" id="GO:0005886">
    <property type="term" value="C:plasma membrane"/>
    <property type="evidence" value="ECO:0007669"/>
    <property type="project" value="UniProtKB-SubCell"/>
</dbReference>